<gene>
    <name evidence="2" type="ORF">EDD61_12540</name>
</gene>
<organism evidence="2 3">
    <name type="scientific">Longicatena caecimuris</name>
    <dbReference type="NCBI Taxonomy" id="1796635"/>
    <lineage>
        <taxon>Bacteria</taxon>
        <taxon>Bacillati</taxon>
        <taxon>Bacillota</taxon>
        <taxon>Erysipelotrichia</taxon>
        <taxon>Erysipelotrichales</taxon>
        <taxon>Erysipelotrichaceae</taxon>
        <taxon>Longicatena</taxon>
    </lineage>
</organism>
<comment type="caution">
    <text evidence="2">The sequence shown here is derived from an EMBL/GenBank/DDBJ whole genome shotgun (WGS) entry which is preliminary data.</text>
</comment>
<dbReference type="InterPro" id="IPR002933">
    <property type="entry name" value="Peptidase_M20"/>
</dbReference>
<dbReference type="AlphaFoldDB" id="A0A4V2VIX8"/>
<dbReference type="GO" id="GO:0046657">
    <property type="term" value="P:folic acid catabolic process"/>
    <property type="evidence" value="ECO:0007669"/>
    <property type="project" value="TreeGrafter"/>
</dbReference>
<proteinExistence type="inferred from homology"/>
<dbReference type="GO" id="GO:0071713">
    <property type="term" value="F:para-aminobenzoyl-glutamate hydrolase activity"/>
    <property type="evidence" value="ECO:0007669"/>
    <property type="project" value="TreeGrafter"/>
</dbReference>
<dbReference type="RefSeq" id="WP_132225624.1">
    <property type="nucleotide sequence ID" value="NZ_JANKBG010000024.1"/>
</dbReference>
<dbReference type="EMBL" id="SMBP01000025">
    <property type="protein sequence ID" value="TCU53875.1"/>
    <property type="molecule type" value="Genomic_DNA"/>
</dbReference>
<dbReference type="Gene3D" id="3.40.630.10">
    <property type="entry name" value="Zn peptidases"/>
    <property type="match status" value="1"/>
</dbReference>
<keyword evidence="3" id="KW-1185">Reference proteome</keyword>
<evidence type="ECO:0000313" key="3">
    <source>
        <dbReference type="Proteomes" id="UP000295773"/>
    </source>
</evidence>
<dbReference type="InterPro" id="IPR017439">
    <property type="entry name" value="Amidohydrolase"/>
</dbReference>
<dbReference type="Proteomes" id="UP000295773">
    <property type="component" value="Unassembled WGS sequence"/>
</dbReference>
<sequence>MERKDIKQLCDESVEENLEHLSNIASYLYMNPEIAFQEHKACKVLCRELREQGFTVKEKAGGLDTAFHAVYKKGEGLRIGVIAEYDALADIGHACGHQLIATSAMGAALAVKKVLDESDLCGSIEVFGTPAEEEGGGKIIMLDNHVFDGVDVLYFMHPTSAITRIGGECASFTDFIIEYHGKSAHAESHPENGINALDAAVLFYQGIGLLRQQLNDDIHICCILPKTNQDIGRISDYTKVEVEISTMQVADIAKTREKIYQMAEGMAMATGCKVHYKEIPGYLGRTPNAILGDLLKAELTYLKEPLMEGMPADKGGEDLGNVSRVIPACNLFMTLLPERKISGHTEEFRELANGEAGRRCLKISAIAMARAIVEILLEPSIAAKAKAELQQRIADEVAYA</sequence>
<accession>A0A4V2VIX8</accession>
<dbReference type="Gene3D" id="3.30.70.360">
    <property type="match status" value="1"/>
</dbReference>
<comment type="similarity">
    <text evidence="1">Belongs to the peptidase M20A family.</text>
</comment>
<keyword evidence="2" id="KW-0378">Hydrolase</keyword>
<dbReference type="GO" id="GO:0016805">
    <property type="term" value="F:dipeptidase activity"/>
    <property type="evidence" value="ECO:0007669"/>
    <property type="project" value="InterPro"/>
</dbReference>
<dbReference type="PIRSF" id="PIRSF037226">
    <property type="entry name" value="Amidohydrolase_ACY1L2_prd"/>
    <property type="match status" value="1"/>
</dbReference>
<dbReference type="PANTHER" id="PTHR30575:SF0">
    <property type="entry name" value="XAA-ARG DIPEPTIDASE"/>
    <property type="match status" value="1"/>
</dbReference>
<dbReference type="GO" id="GO:0005737">
    <property type="term" value="C:cytoplasm"/>
    <property type="evidence" value="ECO:0007669"/>
    <property type="project" value="TreeGrafter"/>
</dbReference>
<name>A0A4V2VIX8_9FIRM</name>
<dbReference type="InterPro" id="IPR017144">
    <property type="entry name" value="Xaa-Arg_dipeptidase"/>
</dbReference>
<dbReference type="InterPro" id="IPR052030">
    <property type="entry name" value="Peptidase_M20/M20A_hydrolases"/>
</dbReference>
<reference evidence="2 3" key="1">
    <citation type="submission" date="2019-03" db="EMBL/GenBank/DDBJ databases">
        <title>Genomic Encyclopedia of Type Strains, Phase IV (KMG-IV): sequencing the most valuable type-strain genomes for metagenomic binning, comparative biology and taxonomic classification.</title>
        <authorList>
            <person name="Goeker M."/>
        </authorList>
    </citation>
    <scope>NUCLEOTIDE SEQUENCE [LARGE SCALE GENOMIC DNA]</scope>
    <source>
        <strain evidence="2 3">DSM 29481</strain>
    </source>
</reference>
<evidence type="ECO:0000256" key="1">
    <source>
        <dbReference type="PIRNR" id="PIRNR037226"/>
    </source>
</evidence>
<dbReference type="CDD" id="cd03887">
    <property type="entry name" value="M20_Acy1L2"/>
    <property type="match status" value="1"/>
</dbReference>
<dbReference type="Pfam" id="PF01546">
    <property type="entry name" value="Peptidase_M20"/>
    <property type="match status" value="1"/>
</dbReference>
<dbReference type="SUPFAM" id="SSF53187">
    <property type="entry name" value="Zn-dependent exopeptidases"/>
    <property type="match status" value="1"/>
</dbReference>
<dbReference type="SUPFAM" id="SSF55031">
    <property type="entry name" value="Bacterial exopeptidase dimerisation domain"/>
    <property type="match status" value="1"/>
</dbReference>
<dbReference type="InterPro" id="IPR036264">
    <property type="entry name" value="Bact_exopeptidase_dim_dom"/>
</dbReference>
<evidence type="ECO:0000313" key="2">
    <source>
        <dbReference type="EMBL" id="TCU53875.1"/>
    </source>
</evidence>
<dbReference type="NCBIfam" id="TIGR01891">
    <property type="entry name" value="amidohydrolases"/>
    <property type="match status" value="1"/>
</dbReference>
<protein>
    <recommendedName>
        <fullName evidence="1">Peptidase M20 domain-containing protein 2</fullName>
    </recommendedName>
</protein>
<dbReference type="PANTHER" id="PTHR30575">
    <property type="entry name" value="PEPTIDASE M20"/>
    <property type="match status" value="1"/>
</dbReference>